<protein>
    <submittedName>
        <fullName evidence="2">Ribbon-helix-helix protein, CopG family</fullName>
    </submittedName>
</protein>
<reference evidence="2 3" key="1">
    <citation type="submission" date="2020-02" db="EMBL/GenBank/DDBJ databases">
        <title>Genome sequence of strain AETb3-4.</title>
        <authorList>
            <person name="Gao J."/>
            <person name="Zhang X."/>
        </authorList>
    </citation>
    <scope>NUCLEOTIDE SEQUENCE [LARGE SCALE GENOMIC DNA]</scope>
    <source>
        <strain evidence="2 3">AETb3-4</strain>
    </source>
</reference>
<dbReference type="Proteomes" id="UP000543556">
    <property type="component" value="Unassembled WGS sequence"/>
</dbReference>
<dbReference type="AlphaFoldDB" id="A0A7Y7II61"/>
<feature type="domain" description="Ribbon-helix-helix protein CopG" evidence="1">
    <location>
        <begin position="2"/>
        <end position="39"/>
    </location>
</feature>
<dbReference type="SUPFAM" id="SSF47598">
    <property type="entry name" value="Ribbon-helix-helix"/>
    <property type="match status" value="1"/>
</dbReference>
<dbReference type="InterPro" id="IPR010985">
    <property type="entry name" value="Ribbon_hlx_hlx"/>
</dbReference>
<dbReference type="EMBL" id="JAAMFM010000019">
    <property type="protein sequence ID" value="NVM95728.1"/>
    <property type="molecule type" value="Genomic_DNA"/>
</dbReference>
<comment type="caution">
    <text evidence="2">The sequence shown here is derived from an EMBL/GenBank/DDBJ whole genome shotgun (WGS) entry which is preliminary data.</text>
</comment>
<sequence>MTISIRLTPDEEARLDVLAQRTGRSKSFYVRTALHEYLADLEDAFAAGSAIEVFEAEGRRSRPLAELKAETER</sequence>
<dbReference type="Pfam" id="PF01402">
    <property type="entry name" value="RHH_1"/>
    <property type="match status" value="1"/>
</dbReference>
<dbReference type="GO" id="GO:0006355">
    <property type="term" value="P:regulation of DNA-templated transcription"/>
    <property type="evidence" value="ECO:0007669"/>
    <property type="project" value="InterPro"/>
</dbReference>
<gene>
    <name evidence="2" type="ORF">G6034_12560</name>
</gene>
<keyword evidence="3" id="KW-1185">Reference proteome</keyword>
<evidence type="ECO:0000313" key="3">
    <source>
        <dbReference type="Proteomes" id="UP000543556"/>
    </source>
</evidence>
<dbReference type="InterPro" id="IPR002145">
    <property type="entry name" value="CopG"/>
</dbReference>
<name>A0A7Y7II61_9MICC</name>
<evidence type="ECO:0000313" key="2">
    <source>
        <dbReference type="EMBL" id="NVM95728.1"/>
    </source>
</evidence>
<proteinExistence type="predicted"/>
<evidence type="ECO:0000259" key="1">
    <source>
        <dbReference type="Pfam" id="PF01402"/>
    </source>
</evidence>
<dbReference type="RefSeq" id="WP_176635455.1">
    <property type="nucleotide sequence ID" value="NZ_JAAMFM010000019.1"/>
</dbReference>
<organism evidence="2 3">
    <name type="scientific">Arthrobacter wenxiniae</name>
    <dbReference type="NCBI Taxonomy" id="2713570"/>
    <lineage>
        <taxon>Bacteria</taxon>
        <taxon>Bacillati</taxon>
        <taxon>Actinomycetota</taxon>
        <taxon>Actinomycetes</taxon>
        <taxon>Micrococcales</taxon>
        <taxon>Micrococcaceae</taxon>
        <taxon>Arthrobacter</taxon>
    </lineage>
</organism>
<dbReference type="CDD" id="cd22233">
    <property type="entry name" value="RHH_CopAso-like"/>
    <property type="match status" value="1"/>
</dbReference>
<accession>A0A7Y7II61</accession>